<dbReference type="CDD" id="cd13912">
    <property type="entry name" value="CcO_II_C"/>
    <property type="match status" value="1"/>
</dbReference>
<dbReference type="Pfam" id="PF00116">
    <property type="entry name" value="COX2"/>
    <property type="match status" value="1"/>
</dbReference>
<comment type="catalytic activity">
    <reaction evidence="15">
        <text>4 Fe(II)-[cytochrome c] + O2 + 8 H(+)(in) = 4 Fe(III)-[cytochrome c] + 2 H2O + 4 H(+)(out)</text>
        <dbReference type="Rhea" id="RHEA:11436"/>
        <dbReference type="Rhea" id="RHEA-COMP:10350"/>
        <dbReference type="Rhea" id="RHEA-COMP:14399"/>
        <dbReference type="ChEBI" id="CHEBI:15377"/>
        <dbReference type="ChEBI" id="CHEBI:15378"/>
        <dbReference type="ChEBI" id="CHEBI:15379"/>
        <dbReference type="ChEBI" id="CHEBI:29033"/>
        <dbReference type="ChEBI" id="CHEBI:29034"/>
        <dbReference type="EC" id="7.1.1.9"/>
    </reaction>
    <physiologicalReaction direction="left-to-right" evidence="15">
        <dbReference type="Rhea" id="RHEA:11437"/>
    </physiologicalReaction>
</comment>
<dbReference type="GO" id="GO:0005507">
    <property type="term" value="F:copper ion binding"/>
    <property type="evidence" value="ECO:0007669"/>
    <property type="project" value="InterPro"/>
</dbReference>
<evidence type="ECO:0000256" key="13">
    <source>
        <dbReference type="ARBA" id="ARBA00023008"/>
    </source>
</evidence>
<name>A0A0C4G3I4_SINCU</name>
<evidence type="ECO:0000256" key="7">
    <source>
        <dbReference type="ARBA" id="ARBA00022723"/>
    </source>
</evidence>
<protein>
    <recommendedName>
        <fullName evidence="3 16">Cytochrome c oxidase subunit 2</fullName>
    </recommendedName>
</protein>
<evidence type="ECO:0000256" key="17">
    <source>
        <dbReference type="SAM" id="Phobius"/>
    </source>
</evidence>
<comment type="function">
    <text evidence="16">Component of the cytochrome c oxidase, the last enzyme in the mitochondrial electron transport chain which drives oxidative phosphorylation. The respiratory chain contains 3 multisubunit complexes succinate dehydrogenase (complex II, CII), ubiquinol-cytochrome c oxidoreductase (cytochrome b-c1 complex, complex III, CIII) and cytochrome c oxidase (complex IV, CIV), that cooperate to transfer electrons derived from NADH and succinate to molecular oxygen, creating an electrochemical gradient over the inner membrane that drives transmembrane transport and the ATP synthase. Cytochrome c oxidase is the component of the respiratory chain that catalyzes the reduction of oxygen to water. Electrons originating from reduced cytochrome c in the intermembrane space (IMS) are transferred via the dinuclear copper A center (CU(A)) of subunit 2 and heme A of subunit 1 to the active site in subunit 1, a binuclear center (BNC) formed by heme A3 and copper B (CU(B)). The BNC reduces molecular oxygen to 2 water molecules using 4 electrons from cytochrome c in the IMS and 4 protons from the mitochondrial matrix.</text>
</comment>
<dbReference type="PROSITE" id="PS50999">
    <property type="entry name" value="COX2_TM"/>
    <property type="match status" value="1"/>
</dbReference>
<evidence type="ECO:0000256" key="11">
    <source>
        <dbReference type="ARBA" id="ARBA00022982"/>
    </source>
</evidence>
<evidence type="ECO:0000256" key="8">
    <source>
        <dbReference type="ARBA" id="ARBA00022792"/>
    </source>
</evidence>
<dbReference type="Pfam" id="PF02790">
    <property type="entry name" value="COX2_TM"/>
    <property type="match status" value="1"/>
</dbReference>
<dbReference type="Gene3D" id="1.10.287.90">
    <property type="match status" value="1"/>
</dbReference>
<evidence type="ECO:0000256" key="9">
    <source>
        <dbReference type="ARBA" id="ARBA00022842"/>
    </source>
</evidence>
<feature type="domain" description="Cytochrome oxidase subunit II transmembrane region profile" evidence="19">
    <location>
        <begin position="1"/>
        <end position="91"/>
    </location>
</feature>
<dbReference type="AlphaFoldDB" id="A0A0C4G3I4"/>
<keyword evidence="5 16" id="KW-0679">Respiratory chain</keyword>
<evidence type="ECO:0000259" key="18">
    <source>
        <dbReference type="PROSITE" id="PS50857"/>
    </source>
</evidence>
<feature type="transmembrane region" description="Helical" evidence="17">
    <location>
        <begin position="346"/>
        <end position="369"/>
    </location>
</feature>
<keyword evidence="16 20" id="KW-0496">Mitochondrion</keyword>
<evidence type="ECO:0000256" key="12">
    <source>
        <dbReference type="ARBA" id="ARBA00022989"/>
    </source>
</evidence>
<keyword evidence="8 16" id="KW-0999">Mitochondrion inner membrane</keyword>
<dbReference type="InterPro" id="IPR008972">
    <property type="entry name" value="Cupredoxin"/>
</dbReference>
<organism evidence="20">
    <name type="scientific">Sinohyriopsis cumingii</name>
    <name type="common">Triangle sail mussel</name>
    <name type="synonym">Hyriopsis cumingii</name>
    <dbReference type="NCBI Taxonomy" id="165450"/>
    <lineage>
        <taxon>Eukaryota</taxon>
        <taxon>Metazoa</taxon>
        <taxon>Spiralia</taxon>
        <taxon>Lophotrochozoa</taxon>
        <taxon>Mollusca</taxon>
        <taxon>Bivalvia</taxon>
        <taxon>Autobranchia</taxon>
        <taxon>Heteroconchia</taxon>
        <taxon>Palaeoheterodonta</taxon>
        <taxon>Unionida</taxon>
        <taxon>Unionoidea</taxon>
        <taxon>Unionidae</taxon>
        <taxon>Gonideinae</taxon>
        <taxon>Sinohyriopsis</taxon>
    </lineage>
</organism>
<evidence type="ECO:0000256" key="6">
    <source>
        <dbReference type="ARBA" id="ARBA00022692"/>
    </source>
</evidence>
<evidence type="ECO:0000256" key="15">
    <source>
        <dbReference type="ARBA" id="ARBA00049512"/>
    </source>
</evidence>
<dbReference type="InterPro" id="IPR036257">
    <property type="entry name" value="Cyt_c_oxidase_su2_TM_sf"/>
</dbReference>
<evidence type="ECO:0000256" key="5">
    <source>
        <dbReference type="ARBA" id="ARBA00022660"/>
    </source>
</evidence>
<dbReference type="FunFam" id="2.60.40.420:FF:000001">
    <property type="entry name" value="Cytochrome c oxidase subunit 2"/>
    <property type="match status" value="1"/>
</dbReference>
<feature type="transmembrane region" description="Helical" evidence="17">
    <location>
        <begin position="23"/>
        <end position="43"/>
    </location>
</feature>
<dbReference type="PROSITE" id="PS50857">
    <property type="entry name" value="COX2_CUA"/>
    <property type="match status" value="1"/>
</dbReference>
<keyword evidence="12 17" id="KW-1133">Transmembrane helix</keyword>
<geneLocation type="mitochondrion" evidence="20"/>
<accession>A0A0C4G3I4</accession>
<dbReference type="PROSITE" id="PS00078">
    <property type="entry name" value="COX2"/>
    <property type="match status" value="1"/>
</dbReference>
<reference evidence="20" key="1">
    <citation type="submission" date="2012-11" db="EMBL/GenBank/DDBJ databases">
        <title>The DUI detection of freshwater pearl mussel Hyriopsis cumingii.</title>
        <authorList>
            <person name="Wang G.L."/>
            <person name="Chen L."/>
            <person name="Li J.L."/>
        </authorList>
    </citation>
    <scope>NUCLEOTIDE SEQUENCE</scope>
    <source>
        <tissue evidence="20">Gonad</tissue>
    </source>
</reference>
<evidence type="ECO:0000256" key="2">
    <source>
        <dbReference type="ARBA" id="ARBA00007866"/>
    </source>
</evidence>
<comment type="similarity">
    <text evidence="2 16">Belongs to the cytochrome c oxidase subunit 2 family.</text>
</comment>
<evidence type="ECO:0000256" key="3">
    <source>
        <dbReference type="ARBA" id="ARBA00015946"/>
    </source>
</evidence>
<comment type="cofactor">
    <cofactor evidence="16">
        <name>Cu cation</name>
        <dbReference type="ChEBI" id="CHEBI:23378"/>
    </cofactor>
    <text evidence="16">Binds a copper A center.</text>
</comment>
<comment type="subcellular location">
    <subcellularLocation>
        <location evidence="1 16">Mitochondrion inner membrane</location>
        <topology evidence="1 16">Multi-pass membrane protein</topology>
    </subcellularLocation>
</comment>
<keyword evidence="10" id="KW-1278">Translocase</keyword>
<evidence type="ECO:0000256" key="4">
    <source>
        <dbReference type="ARBA" id="ARBA00022448"/>
    </source>
</evidence>
<dbReference type="Gene3D" id="2.60.40.420">
    <property type="entry name" value="Cupredoxins - blue copper proteins"/>
    <property type="match status" value="1"/>
</dbReference>
<keyword evidence="13 16" id="KW-0186">Copper</keyword>
<dbReference type="InterPro" id="IPR045187">
    <property type="entry name" value="CcO_II"/>
</dbReference>
<keyword evidence="4 16" id="KW-0813">Transport</keyword>
<evidence type="ECO:0000313" key="20">
    <source>
        <dbReference type="EMBL" id="AGG19454.1"/>
    </source>
</evidence>
<dbReference type="SUPFAM" id="SSF49503">
    <property type="entry name" value="Cupredoxins"/>
    <property type="match status" value="1"/>
</dbReference>
<dbReference type="InterPro" id="IPR001505">
    <property type="entry name" value="Copper_CuA"/>
</dbReference>
<gene>
    <name evidence="20" type="primary">COII</name>
</gene>
<keyword evidence="9" id="KW-0460">Magnesium</keyword>
<sequence>MSLWGQMGLQEGGSVLGVEVGGLYDYGMFIIVLIFSFVGYLLLSSLVSSFSSRVCLEKQWLEVVWTIVPFFLLLALGLPSIKLLYLMDEINLPESTVKVVGHQWYWSYEYSDSRGSNYSYDSYMVSNPLVAEGYRLLEVDNRCVVANLLQMRGLVTSDDVIHSWAIPSSSIKIDGVPGRVNQVGLCFTRSGVFYGQCSELCGVNHSFMPISVEVVSIKVFSSWVVENHDNVIKKGGDSNQNSKGWSLWGLIVGVAYWVGKGVYFVGKAVIMWHYYLLYYSFYVPGKFLVFSSWDLLQWVVSSGFALGKWAMWFWGSPGEASLFALHFLAGKFVSGVWFVVTSPVKAAVWAVKGVWSGVVGFISFCGLVFDSVGSSLSSFTDDSFKGFVVSNVSRNTKEFLWTLSHRYS</sequence>
<feature type="transmembrane region" description="Helical" evidence="17">
    <location>
        <begin position="247"/>
        <end position="275"/>
    </location>
</feature>
<dbReference type="InterPro" id="IPR002429">
    <property type="entry name" value="CcO_II-like_C"/>
</dbReference>
<evidence type="ECO:0000256" key="14">
    <source>
        <dbReference type="ARBA" id="ARBA00023136"/>
    </source>
</evidence>
<keyword evidence="7 16" id="KW-0479">Metal-binding</keyword>
<dbReference type="InterPro" id="IPR011759">
    <property type="entry name" value="Cyt_c_oxidase_su2_TM_dom"/>
</dbReference>
<dbReference type="GO" id="GO:0004129">
    <property type="term" value="F:cytochrome-c oxidase activity"/>
    <property type="evidence" value="ECO:0007669"/>
    <property type="project" value="UniProtKB-EC"/>
</dbReference>
<keyword evidence="6 16" id="KW-0812">Transmembrane</keyword>
<evidence type="ECO:0000256" key="10">
    <source>
        <dbReference type="ARBA" id="ARBA00022967"/>
    </source>
</evidence>
<dbReference type="SUPFAM" id="SSF81464">
    <property type="entry name" value="Cytochrome c oxidase subunit II-like, transmembrane region"/>
    <property type="match status" value="1"/>
</dbReference>
<proteinExistence type="inferred from homology"/>
<dbReference type="EMBL" id="KC150028">
    <property type="protein sequence ID" value="AGG19454.1"/>
    <property type="molecule type" value="Genomic_DNA"/>
</dbReference>
<feature type="transmembrane region" description="Helical" evidence="17">
    <location>
        <begin position="322"/>
        <end position="340"/>
    </location>
</feature>
<evidence type="ECO:0000256" key="1">
    <source>
        <dbReference type="ARBA" id="ARBA00004448"/>
    </source>
</evidence>
<keyword evidence="14 16" id="KW-0472">Membrane</keyword>
<dbReference type="PANTHER" id="PTHR22888">
    <property type="entry name" value="CYTOCHROME C OXIDASE, SUBUNIT II"/>
    <property type="match status" value="1"/>
</dbReference>
<keyword evidence="11 16" id="KW-0249">Electron transport</keyword>
<dbReference type="InterPro" id="IPR034210">
    <property type="entry name" value="CcO_II_C"/>
</dbReference>
<feature type="transmembrane region" description="Helical" evidence="17">
    <location>
        <begin position="63"/>
        <end position="85"/>
    </location>
</feature>
<evidence type="ECO:0000256" key="16">
    <source>
        <dbReference type="RuleBase" id="RU000457"/>
    </source>
</evidence>
<feature type="domain" description="Cytochrome oxidase subunit II copper A binding" evidence="18">
    <location>
        <begin position="92"/>
        <end position="226"/>
    </location>
</feature>
<dbReference type="GO" id="GO:0042773">
    <property type="term" value="P:ATP synthesis coupled electron transport"/>
    <property type="evidence" value="ECO:0007669"/>
    <property type="project" value="TreeGrafter"/>
</dbReference>
<dbReference type="GO" id="GO:0005743">
    <property type="term" value="C:mitochondrial inner membrane"/>
    <property type="evidence" value="ECO:0007669"/>
    <property type="project" value="UniProtKB-SubCell"/>
</dbReference>
<dbReference type="PRINTS" id="PR01166">
    <property type="entry name" value="CYCOXIDASEII"/>
</dbReference>
<dbReference type="PANTHER" id="PTHR22888:SF9">
    <property type="entry name" value="CYTOCHROME C OXIDASE SUBUNIT 2"/>
    <property type="match status" value="1"/>
</dbReference>
<evidence type="ECO:0000259" key="19">
    <source>
        <dbReference type="PROSITE" id="PS50999"/>
    </source>
</evidence>